<name>A0A1U7VSX0_NICSY</name>
<dbReference type="Proteomes" id="UP000189701">
    <property type="component" value="Unplaced"/>
</dbReference>
<dbReference type="Pfam" id="PF14223">
    <property type="entry name" value="Retrotran_gag_2"/>
    <property type="match status" value="1"/>
</dbReference>
<organism evidence="1 2">
    <name type="scientific">Nicotiana sylvestris</name>
    <name type="common">Wood tobacco</name>
    <name type="synonym">South American tobacco</name>
    <dbReference type="NCBI Taxonomy" id="4096"/>
    <lineage>
        <taxon>Eukaryota</taxon>
        <taxon>Viridiplantae</taxon>
        <taxon>Streptophyta</taxon>
        <taxon>Embryophyta</taxon>
        <taxon>Tracheophyta</taxon>
        <taxon>Spermatophyta</taxon>
        <taxon>Magnoliopsida</taxon>
        <taxon>eudicotyledons</taxon>
        <taxon>Gunneridae</taxon>
        <taxon>Pentapetalae</taxon>
        <taxon>asterids</taxon>
        <taxon>lamiids</taxon>
        <taxon>Solanales</taxon>
        <taxon>Solanaceae</taxon>
        <taxon>Nicotianoideae</taxon>
        <taxon>Nicotianeae</taxon>
        <taxon>Nicotiana</taxon>
    </lineage>
</organism>
<reference evidence="2" key="2">
    <citation type="submission" date="2025-08" db="UniProtKB">
        <authorList>
            <consortium name="RefSeq"/>
        </authorList>
    </citation>
    <scope>IDENTIFICATION</scope>
    <source>
        <tissue evidence="2">Leaf</tissue>
    </source>
</reference>
<dbReference type="AlphaFoldDB" id="A0A1U7VSX0"/>
<dbReference type="PANTHER" id="PTHR34676:SF8">
    <property type="entry name" value="TRANSMEMBRANE PROTEIN"/>
    <property type="match status" value="1"/>
</dbReference>
<accession>A0A1U7VSX0</accession>
<dbReference type="RefSeq" id="XP_009765025.1">
    <property type="nucleotide sequence ID" value="XM_009766723.1"/>
</dbReference>
<gene>
    <name evidence="2" type="primary">LOC104216629</name>
</gene>
<keyword evidence="1" id="KW-1185">Reference proteome</keyword>
<sequence length="111" mass="12653">MAEDSERWDVIYDDPFVPMKADGEGTRTIPKTKKEYNGADRKAIEKNFKAKKILACGIGPDEYNCISACESAKEFWEALQTAHEGTTHNRLFDGYKLDWGLRTGSRSFEVR</sequence>
<proteinExistence type="predicted"/>
<evidence type="ECO:0000313" key="1">
    <source>
        <dbReference type="Proteomes" id="UP000189701"/>
    </source>
</evidence>
<reference evidence="1" key="1">
    <citation type="journal article" date="2013" name="Genome Biol.">
        <title>Reference genomes and transcriptomes of Nicotiana sylvestris and Nicotiana tomentosiformis.</title>
        <authorList>
            <person name="Sierro N."/>
            <person name="Battey J.N."/>
            <person name="Ouadi S."/>
            <person name="Bovet L."/>
            <person name="Goepfert S."/>
            <person name="Bakaher N."/>
            <person name="Peitsch M.C."/>
            <person name="Ivanov N.V."/>
        </authorList>
    </citation>
    <scope>NUCLEOTIDE SEQUENCE [LARGE SCALE GENOMIC DNA]</scope>
</reference>
<dbReference type="PANTHER" id="PTHR34676">
    <property type="entry name" value="DUF4219 DOMAIN-CONTAINING PROTEIN-RELATED"/>
    <property type="match status" value="1"/>
</dbReference>
<evidence type="ECO:0000313" key="2">
    <source>
        <dbReference type="RefSeq" id="XP_009765025.1"/>
    </source>
</evidence>
<protein>
    <submittedName>
        <fullName evidence="2">Uncharacterized protein LOC104216629</fullName>
    </submittedName>
</protein>